<reference evidence="2" key="2">
    <citation type="submission" date="2022-01" db="EMBL/GenBank/DDBJ databases">
        <authorList>
            <person name="Yamashiro T."/>
            <person name="Shiraishi A."/>
            <person name="Satake H."/>
            <person name="Nakayama K."/>
        </authorList>
    </citation>
    <scope>NUCLEOTIDE SEQUENCE</scope>
</reference>
<feature type="compositionally biased region" description="Basic and acidic residues" evidence="1">
    <location>
        <begin position="443"/>
        <end position="452"/>
    </location>
</feature>
<comment type="caution">
    <text evidence="2">The sequence shown here is derived from an EMBL/GenBank/DDBJ whole genome shotgun (WGS) entry which is preliminary data.</text>
</comment>
<name>A0ABQ5AJA2_9ASTR</name>
<evidence type="ECO:0000313" key="3">
    <source>
        <dbReference type="Proteomes" id="UP001151760"/>
    </source>
</evidence>
<accession>A0ABQ5AJA2</accession>
<protein>
    <submittedName>
        <fullName evidence="2">Uncharacterized protein</fullName>
    </submittedName>
</protein>
<dbReference type="EMBL" id="BQNB010012371">
    <property type="protein sequence ID" value="GJT02730.1"/>
    <property type="molecule type" value="Genomic_DNA"/>
</dbReference>
<keyword evidence="3" id="KW-1185">Reference proteome</keyword>
<dbReference type="Proteomes" id="UP001151760">
    <property type="component" value="Unassembled WGS sequence"/>
</dbReference>
<evidence type="ECO:0000313" key="2">
    <source>
        <dbReference type="EMBL" id="GJT02730.1"/>
    </source>
</evidence>
<sequence length="452" mass="52144">MTMEEYIKLEEEKARRRGRVFNWRTATYGKIRIDDNLHDLRSVEAEFPAIIINDCLCTSGCTSMQISNFENEYRAIVYNDARMSKSNYLTEQTLSPRHKNESNLNDETSLSEYDVVGQNVLYFNDLFTFNIIHPNDLKSDEDNDYKEIDIIQSSKGNEIIHGSSFLSETSRDKIWHPYHQIEQRNLFLRYQGLEYTDADIADFEERLERIYNREIHRVQVVDFQGMPELMRDGLFARMVMEHRDDAGVVVFTNQSWGRLFDTRGPLVWELILEFLSTLRFGEVLLDLDALDTIQYWSESKRMIPGKGDLHDYWRGISTDGDFLGPPPSYTLIRDPMLRLCHRMMAHSIAGRSQAPEKVTVTDLFYLRGLDVGSVNIPYLLALILRSLIILGVGGHGRKRGSPMLLIVAPTVAEVAPAVLMRVKCLFWHPLQAPQQPTPPPTKADARDYGLRD</sequence>
<evidence type="ECO:0000256" key="1">
    <source>
        <dbReference type="SAM" id="MobiDB-lite"/>
    </source>
</evidence>
<organism evidence="2 3">
    <name type="scientific">Tanacetum coccineum</name>
    <dbReference type="NCBI Taxonomy" id="301880"/>
    <lineage>
        <taxon>Eukaryota</taxon>
        <taxon>Viridiplantae</taxon>
        <taxon>Streptophyta</taxon>
        <taxon>Embryophyta</taxon>
        <taxon>Tracheophyta</taxon>
        <taxon>Spermatophyta</taxon>
        <taxon>Magnoliopsida</taxon>
        <taxon>eudicotyledons</taxon>
        <taxon>Gunneridae</taxon>
        <taxon>Pentapetalae</taxon>
        <taxon>asterids</taxon>
        <taxon>campanulids</taxon>
        <taxon>Asterales</taxon>
        <taxon>Asteraceae</taxon>
        <taxon>Asteroideae</taxon>
        <taxon>Anthemideae</taxon>
        <taxon>Anthemidinae</taxon>
        <taxon>Tanacetum</taxon>
    </lineage>
</organism>
<proteinExistence type="predicted"/>
<gene>
    <name evidence="2" type="ORF">Tco_0823899</name>
</gene>
<reference evidence="2" key="1">
    <citation type="journal article" date="2022" name="Int. J. Mol. Sci.">
        <title>Draft Genome of Tanacetum Coccineum: Genomic Comparison of Closely Related Tanacetum-Family Plants.</title>
        <authorList>
            <person name="Yamashiro T."/>
            <person name="Shiraishi A."/>
            <person name="Nakayama K."/>
            <person name="Satake H."/>
        </authorList>
    </citation>
    <scope>NUCLEOTIDE SEQUENCE</scope>
</reference>
<feature type="region of interest" description="Disordered" evidence="1">
    <location>
        <begin position="433"/>
        <end position="452"/>
    </location>
</feature>